<dbReference type="Proteomes" id="UP000049855">
    <property type="component" value="Unassembled WGS sequence"/>
</dbReference>
<dbReference type="AlphaFoldDB" id="A0A0U1L0D5"/>
<sequence length="54" mass="6386">MGRALWWQKALRLVKKMLNHYTRFVVIDTAAYNLEAYCPRLKILCISGIKEVIF</sequence>
<keyword evidence="2" id="KW-1185">Reference proteome</keyword>
<evidence type="ECO:0000313" key="2">
    <source>
        <dbReference type="Proteomes" id="UP000049855"/>
    </source>
</evidence>
<accession>A0A0U1L0D5</accession>
<organism evidence="1 2">
    <name type="scientific">Sporomusa ovata</name>
    <dbReference type="NCBI Taxonomy" id="2378"/>
    <lineage>
        <taxon>Bacteria</taxon>
        <taxon>Bacillati</taxon>
        <taxon>Bacillota</taxon>
        <taxon>Negativicutes</taxon>
        <taxon>Selenomonadales</taxon>
        <taxon>Sporomusaceae</taxon>
        <taxon>Sporomusa</taxon>
    </lineage>
</organism>
<protein>
    <submittedName>
        <fullName evidence="1">Uncharacterized protein</fullName>
    </submittedName>
</protein>
<gene>
    <name evidence="1" type="ORF">SpAn4DRAFT_2247</name>
</gene>
<proteinExistence type="predicted"/>
<evidence type="ECO:0000313" key="1">
    <source>
        <dbReference type="EMBL" id="CQR73015.1"/>
    </source>
</evidence>
<dbReference type="EMBL" id="CTRP01000012">
    <property type="protein sequence ID" value="CQR73015.1"/>
    <property type="molecule type" value="Genomic_DNA"/>
</dbReference>
<reference evidence="2" key="1">
    <citation type="submission" date="2015-03" db="EMBL/GenBank/DDBJ databases">
        <authorList>
            <person name="Nijsse Bart"/>
        </authorList>
    </citation>
    <scope>NUCLEOTIDE SEQUENCE [LARGE SCALE GENOMIC DNA]</scope>
</reference>
<name>A0A0U1L0D5_9FIRM</name>